<comment type="caution">
    <text evidence="1">The sequence shown here is derived from an EMBL/GenBank/DDBJ whole genome shotgun (WGS) entry which is preliminary data.</text>
</comment>
<protein>
    <submittedName>
        <fullName evidence="1">Uncharacterized protein</fullName>
    </submittedName>
</protein>
<dbReference type="EMBL" id="JAHLQI010000010">
    <property type="protein sequence ID" value="MBU5491513.1"/>
    <property type="molecule type" value="Genomic_DNA"/>
</dbReference>
<name>A0ABS6EV16_9FIRM</name>
<keyword evidence="2" id="KW-1185">Reference proteome</keyword>
<proteinExistence type="predicted"/>
<organism evidence="1 2">
    <name type="scientific">Butyricicoccus intestinisimiae</name>
    <dbReference type="NCBI Taxonomy" id="2841509"/>
    <lineage>
        <taxon>Bacteria</taxon>
        <taxon>Bacillati</taxon>
        <taxon>Bacillota</taxon>
        <taxon>Clostridia</taxon>
        <taxon>Eubacteriales</taxon>
        <taxon>Butyricicoccaceae</taxon>
        <taxon>Butyricicoccus</taxon>
    </lineage>
</organism>
<sequence length="250" mass="27216">MTSNIHWMIAAAGADAQQTRQAGFSCVHFCSRLSEEGTFSLTALPAGSRGDYLGIADSRGIPKHCAAFAREAVCAAQNRHCTGILADFERPLLQELTACLNRETQQQNLTLFVPLPLADYAPHAQVIADTVISGGSLEEYFSNLLSRFGEHRLAAQLTCTCMDFPLPCASPSGTVLTAKQFQALRTATGSAVFFSRELCAKYFTYTKDDQAHFVLFDDADTLQAKAQLLTRLGVQYLLAVYPDAKAMGLF</sequence>
<gene>
    <name evidence="1" type="ORF">KQI75_12960</name>
</gene>
<evidence type="ECO:0000313" key="2">
    <source>
        <dbReference type="Proteomes" id="UP000783588"/>
    </source>
</evidence>
<dbReference type="Proteomes" id="UP000783588">
    <property type="component" value="Unassembled WGS sequence"/>
</dbReference>
<reference evidence="1 2" key="1">
    <citation type="submission" date="2021-06" db="EMBL/GenBank/DDBJ databases">
        <authorList>
            <person name="Sun Q."/>
            <person name="Li D."/>
        </authorList>
    </citation>
    <scope>NUCLEOTIDE SEQUENCE [LARGE SCALE GENOMIC DNA]</scope>
    <source>
        <strain evidence="1 2">MSJd-7</strain>
    </source>
</reference>
<accession>A0ABS6EV16</accession>
<dbReference type="RefSeq" id="WP_216471256.1">
    <property type="nucleotide sequence ID" value="NZ_JAHLQI010000010.1"/>
</dbReference>
<evidence type="ECO:0000313" key="1">
    <source>
        <dbReference type="EMBL" id="MBU5491513.1"/>
    </source>
</evidence>